<keyword evidence="2" id="KW-1185">Reference proteome</keyword>
<dbReference type="RefSeq" id="WP_125486160.1">
    <property type="nucleotide sequence ID" value="NZ_RSDW01000001.1"/>
</dbReference>
<comment type="caution">
    <text evidence="1">The sequence shown here is derived from an EMBL/GenBank/DDBJ whole genome shotgun (WGS) entry which is preliminary data.</text>
</comment>
<reference evidence="1 2" key="1">
    <citation type="submission" date="2018-12" db="EMBL/GenBank/DDBJ databases">
        <title>Sequencing of bacterial isolates from soil warming experiment in Harvard Forest, Massachusetts, USA.</title>
        <authorList>
            <person name="Deangelis K."/>
        </authorList>
    </citation>
    <scope>NUCLEOTIDE SEQUENCE [LARGE SCALE GENOMIC DNA]</scope>
    <source>
        <strain evidence="1 2">EB153</strain>
    </source>
</reference>
<dbReference type="Proteomes" id="UP000269669">
    <property type="component" value="Unassembled WGS sequence"/>
</dbReference>
<evidence type="ECO:0000313" key="1">
    <source>
        <dbReference type="EMBL" id="RSL17710.1"/>
    </source>
</evidence>
<evidence type="ECO:0000313" key="2">
    <source>
        <dbReference type="Proteomes" id="UP000269669"/>
    </source>
</evidence>
<proteinExistence type="predicted"/>
<gene>
    <name evidence="1" type="ORF">EDE15_3249</name>
</gene>
<accession>A0A3R9NYJ6</accession>
<protein>
    <submittedName>
        <fullName evidence="1">Uncharacterized protein</fullName>
    </submittedName>
</protein>
<dbReference type="AlphaFoldDB" id="A0A3R9NYJ6"/>
<name>A0A3R9NYJ6_9BACT</name>
<sequence length="347" mass="40019">MGKFAPNDNYLSRCFTATCAVGRAVRNNWSQLIDATQNYDFDWESLVKYLDQSCISQFSSIPVSNDFRSYTDHVRDSLRSIHRGFLKDYPLLQDVVLLIIDGIIDWADVNELEEHLMELNKEGRDRAIECVKRWGGPLAKKRLESLRSADLEVSENGHTGATYTYMPTPTGSVRLAFGHPRGSLLSYLNLDFYFFHEYLSHIFPAWDDRARDFSEGYLFQVAHWESVITAATAAKILIWNLDFAQHAETVGVRPGDEGRWVKMQVTAQWYREKRCQDAFPSMLLELAAFHDPQNPNFGPKFIRYLRWIARTSDENAQNKILSAIQEFSGDLVSVSDMMRQYTIDKIQ</sequence>
<organism evidence="1 2">
    <name type="scientific">Edaphobacter aggregans</name>
    <dbReference type="NCBI Taxonomy" id="570835"/>
    <lineage>
        <taxon>Bacteria</taxon>
        <taxon>Pseudomonadati</taxon>
        <taxon>Acidobacteriota</taxon>
        <taxon>Terriglobia</taxon>
        <taxon>Terriglobales</taxon>
        <taxon>Acidobacteriaceae</taxon>
        <taxon>Edaphobacter</taxon>
    </lineage>
</organism>
<dbReference type="EMBL" id="RSDW01000001">
    <property type="protein sequence ID" value="RSL17710.1"/>
    <property type="molecule type" value="Genomic_DNA"/>
</dbReference>